<protein>
    <recommendedName>
        <fullName evidence="3">Nucleotidyltransferase</fullName>
    </recommendedName>
</protein>
<proteinExistence type="predicted"/>
<dbReference type="InterPro" id="IPR053860">
    <property type="entry name" value="DUF6932"/>
</dbReference>
<dbReference type="EMBL" id="JAIGNU010000001">
    <property type="protein sequence ID" value="MBX7500814.1"/>
    <property type="molecule type" value="Genomic_DNA"/>
</dbReference>
<evidence type="ECO:0000313" key="2">
    <source>
        <dbReference type="Proteomes" id="UP000782554"/>
    </source>
</evidence>
<evidence type="ECO:0008006" key="3">
    <source>
        <dbReference type="Google" id="ProtNLM"/>
    </source>
</evidence>
<evidence type="ECO:0000313" key="1">
    <source>
        <dbReference type="EMBL" id="MBX7500814.1"/>
    </source>
</evidence>
<name>A0ABS7JT88_9SPHN</name>
<accession>A0ABS7JT88</accession>
<organism evidence="1 2">
    <name type="scientific">Qipengyuania mesophila</name>
    <dbReference type="NCBI Taxonomy" id="2867246"/>
    <lineage>
        <taxon>Bacteria</taxon>
        <taxon>Pseudomonadati</taxon>
        <taxon>Pseudomonadota</taxon>
        <taxon>Alphaproteobacteria</taxon>
        <taxon>Sphingomonadales</taxon>
        <taxon>Erythrobacteraceae</taxon>
        <taxon>Qipengyuania</taxon>
    </lineage>
</organism>
<reference evidence="1 2" key="1">
    <citation type="submission" date="2021-08" db="EMBL/GenBank/DDBJ databases">
        <title>Comparative Genomics Analysis of the Genus Qipengyuania Reveals Extensive Genetic Diversity and Metabolic Versatility, Including the Description of Fifteen Novel Species.</title>
        <authorList>
            <person name="Liu Y."/>
        </authorList>
    </citation>
    <scope>NUCLEOTIDE SEQUENCE [LARGE SCALE GENOMIC DNA]</scope>
    <source>
        <strain evidence="1 2">YG27</strain>
    </source>
</reference>
<gene>
    <name evidence="1" type="ORF">K3181_05115</name>
</gene>
<sequence>MERFSTSEHRRSLLEGLFQFRASLRESGIVSGFQWLDGSFTEDVESDGREPNDIDVVTLAYRPEGLALNLQGWTEFVADQGTGGIFDRDRNRERFTCDTFFVDLNTVPHIVARQAAYWTALFSHQRNTFQWKGMLALPLHTDDTDAIAALAGGGEDE</sequence>
<dbReference type="Proteomes" id="UP000782554">
    <property type="component" value="Unassembled WGS sequence"/>
</dbReference>
<comment type="caution">
    <text evidence="1">The sequence shown here is derived from an EMBL/GenBank/DDBJ whole genome shotgun (WGS) entry which is preliminary data.</text>
</comment>
<dbReference type="Pfam" id="PF22014">
    <property type="entry name" value="DUF6932"/>
    <property type="match status" value="1"/>
</dbReference>
<keyword evidence="2" id="KW-1185">Reference proteome</keyword>